<feature type="compositionally biased region" description="Low complexity" evidence="1">
    <location>
        <begin position="127"/>
        <end position="152"/>
    </location>
</feature>
<dbReference type="AlphaFoldDB" id="A0A3S1B123"/>
<dbReference type="PANTHER" id="PTHR14499:SF136">
    <property type="entry name" value="GH08630P"/>
    <property type="match status" value="1"/>
</dbReference>
<dbReference type="EMBL" id="RQTK01001725">
    <property type="protein sequence ID" value="RUS69330.1"/>
    <property type="molecule type" value="Genomic_DNA"/>
</dbReference>
<dbReference type="InterPro" id="IPR003131">
    <property type="entry name" value="T1-type_BTB"/>
</dbReference>
<evidence type="ECO:0000259" key="2">
    <source>
        <dbReference type="Pfam" id="PF02214"/>
    </source>
</evidence>
<name>A0A3S1B123_ELYCH</name>
<evidence type="ECO:0000313" key="4">
    <source>
        <dbReference type="Proteomes" id="UP000271974"/>
    </source>
</evidence>
<comment type="caution">
    <text evidence="3">The sequence shown here is derived from an EMBL/GenBank/DDBJ whole genome shotgun (WGS) entry which is preliminary data.</text>
</comment>
<dbReference type="Gene3D" id="3.30.710.10">
    <property type="entry name" value="Potassium Channel Kv1.1, Chain A"/>
    <property type="match status" value="1"/>
</dbReference>
<dbReference type="GO" id="GO:0051260">
    <property type="term" value="P:protein homooligomerization"/>
    <property type="evidence" value="ECO:0007669"/>
    <property type="project" value="InterPro"/>
</dbReference>
<evidence type="ECO:0000256" key="1">
    <source>
        <dbReference type="SAM" id="MobiDB-lite"/>
    </source>
</evidence>
<gene>
    <name evidence="3" type="ORF">EGW08_022908</name>
</gene>
<keyword evidence="4" id="KW-1185">Reference proteome</keyword>
<sequence length="336" mass="37158">MDHLYVAINVGGQKFHIRLASLRSVPRTLLTELIDASLPLDLVFGGRAISEDDDHSAPGRKLVDRDDAVKTDMGYGSSGISTNGAKVTPSHPYDRAKYVYLSRSNTFRPIRTIQEPLSPPHQLTHHTSPARSPVVSSSSTTTTPHTDQTSTPATRLFIPATSLTSPRHRSVVIPIHKSRSRVEGFSNKGFHADDDQTEQTRLPNNIHANDLIAGKVDGHHDGQVEVHPAYTDLEPDGQSRDGTTTDRHIEVPASSLVRLPQAGDADIYVDRDPSLFPFVLDLYRNGQLHLPPDMCSLTIRMELDFWKIPEELIGLWVTLGQDRVPTKPAKQTKLIS</sequence>
<reference evidence="3 4" key="1">
    <citation type="submission" date="2019-01" db="EMBL/GenBank/DDBJ databases">
        <title>A draft genome assembly of the solar-powered sea slug Elysia chlorotica.</title>
        <authorList>
            <person name="Cai H."/>
            <person name="Li Q."/>
            <person name="Fang X."/>
            <person name="Li J."/>
            <person name="Curtis N.E."/>
            <person name="Altenburger A."/>
            <person name="Shibata T."/>
            <person name="Feng M."/>
            <person name="Maeda T."/>
            <person name="Schwartz J.A."/>
            <person name="Shigenobu S."/>
            <person name="Lundholm N."/>
            <person name="Nishiyama T."/>
            <person name="Yang H."/>
            <person name="Hasebe M."/>
            <person name="Li S."/>
            <person name="Pierce S.K."/>
            <person name="Wang J."/>
        </authorList>
    </citation>
    <scope>NUCLEOTIDE SEQUENCE [LARGE SCALE GENOMIC DNA]</scope>
    <source>
        <strain evidence="3">EC2010</strain>
        <tissue evidence="3">Whole organism of an adult</tissue>
    </source>
</reference>
<dbReference type="Pfam" id="PF02214">
    <property type="entry name" value="BTB_2"/>
    <property type="match status" value="1"/>
</dbReference>
<evidence type="ECO:0000313" key="3">
    <source>
        <dbReference type="EMBL" id="RUS69330.1"/>
    </source>
</evidence>
<dbReference type="Proteomes" id="UP000271974">
    <property type="component" value="Unassembled WGS sequence"/>
</dbReference>
<dbReference type="OrthoDB" id="6157773at2759"/>
<organism evidence="3 4">
    <name type="scientific">Elysia chlorotica</name>
    <name type="common">Eastern emerald elysia</name>
    <name type="synonym">Sea slug</name>
    <dbReference type="NCBI Taxonomy" id="188477"/>
    <lineage>
        <taxon>Eukaryota</taxon>
        <taxon>Metazoa</taxon>
        <taxon>Spiralia</taxon>
        <taxon>Lophotrochozoa</taxon>
        <taxon>Mollusca</taxon>
        <taxon>Gastropoda</taxon>
        <taxon>Heterobranchia</taxon>
        <taxon>Euthyneura</taxon>
        <taxon>Panpulmonata</taxon>
        <taxon>Sacoglossa</taxon>
        <taxon>Placobranchoidea</taxon>
        <taxon>Plakobranchidae</taxon>
        <taxon>Elysia</taxon>
    </lineage>
</organism>
<dbReference type="InterPro" id="IPR011333">
    <property type="entry name" value="SKP1/BTB/POZ_sf"/>
</dbReference>
<feature type="region of interest" description="Disordered" evidence="1">
    <location>
        <begin position="116"/>
        <end position="152"/>
    </location>
</feature>
<proteinExistence type="predicted"/>
<dbReference type="SUPFAM" id="SSF54695">
    <property type="entry name" value="POZ domain"/>
    <property type="match status" value="1"/>
</dbReference>
<accession>A0A3S1B123</accession>
<protein>
    <recommendedName>
        <fullName evidence="2">Potassium channel tetramerisation-type BTB domain-containing protein</fullName>
    </recommendedName>
</protein>
<dbReference type="PANTHER" id="PTHR14499">
    <property type="entry name" value="POTASSIUM CHANNEL TETRAMERIZATION DOMAIN-CONTAINING"/>
    <property type="match status" value="1"/>
</dbReference>
<dbReference type="STRING" id="188477.A0A3S1B123"/>
<feature type="domain" description="Potassium channel tetramerisation-type BTB" evidence="2">
    <location>
        <begin position="264"/>
        <end position="313"/>
    </location>
</feature>